<feature type="domain" description="Tyrosine-protein kinase G-rich" evidence="9">
    <location>
        <begin position="156"/>
        <end position="196"/>
    </location>
</feature>
<evidence type="ECO:0000256" key="1">
    <source>
        <dbReference type="ARBA" id="ARBA00004651"/>
    </source>
</evidence>
<dbReference type="InterPro" id="IPR003856">
    <property type="entry name" value="LPS_length_determ_N"/>
</dbReference>
<evidence type="ECO:0000256" key="6">
    <source>
        <dbReference type="ARBA" id="ARBA00023136"/>
    </source>
</evidence>
<reference evidence="11" key="1">
    <citation type="journal article" date="2019" name="Int. J. Syst. Evol. Microbiol.">
        <title>The Global Catalogue of Microorganisms (GCM) 10K type strain sequencing project: providing services to taxonomists for standard genome sequencing and annotation.</title>
        <authorList>
            <consortium name="The Broad Institute Genomics Platform"/>
            <consortium name="The Broad Institute Genome Sequencing Center for Infectious Disease"/>
            <person name="Wu L."/>
            <person name="Ma J."/>
        </authorList>
    </citation>
    <scope>NUCLEOTIDE SEQUENCE [LARGE SCALE GENOMIC DNA]</scope>
    <source>
        <strain evidence="11">JCM 1407</strain>
    </source>
</reference>
<evidence type="ECO:0000256" key="3">
    <source>
        <dbReference type="ARBA" id="ARBA00022475"/>
    </source>
</evidence>
<dbReference type="InterPro" id="IPR050445">
    <property type="entry name" value="Bact_polysacc_biosynth/exp"/>
</dbReference>
<keyword evidence="11" id="KW-1185">Reference proteome</keyword>
<feature type="transmembrane region" description="Helical" evidence="7">
    <location>
        <begin position="20"/>
        <end position="42"/>
    </location>
</feature>
<dbReference type="PANTHER" id="PTHR32309">
    <property type="entry name" value="TYROSINE-PROTEIN KINASE"/>
    <property type="match status" value="1"/>
</dbReference>
<organism evidence="10 11">
    <name type="scientific">Clostridium oceanicum</name>
    <dbReference type="NCBI Taxonomy" id="1543"/>
    <lineage>
        <taxon>Bacteria</taxon>
        <taxon>Bacillati</taxon>
        <taxon>Bacillota</taxon>
        <taxon>Clostridia</taxon>
        <taxon>Eubacteriales</taxon>
        <taxon>Clostridiaceae</taxon>
        <taxon>Clostridium</taxon>
    </lineage>
</organism>
<dbReference type="Pfam" id="PF13807">
    <property type="entry name" value="GNVR"/>
    <property type="match status" value="1"/>
</dbReference>
<evidence type="ECO:0000259" key="9">
    <source>
        <dbReference type="Pfam" id="PF13807"/>
    </source>
</evidence>
<sequence>MEEEITLDLRDVFEIIKKRLGMILIITLSMGIIAAALSFFVLPPTYEAKASIVVGKQIGEKDKDNNNYNDVMMYQKLVKTYAKIAESRTVAQTVSSKVGNIKVEKMQKKIKVTPQADTQILDITVTDKDPNEAYKILNTVCAEFIAHSKKIYPSGGSLELLDKPIVPDKPIKPKKTLNIAIALFLGLFISTGVAFLLEYMDKTIKTEEDIQKYLDLPVIAVIPKTE</sequence>
<comment type="similarity">
    <text evidence="2">Belongs to the CpsC/CapA family.</text>
</comment>
<evidence type="ECO:0000256" key="2">
    <source>
        <dbReference type="ARBA" id="ARBA00006683"/>
    </source>
</evidence>
<keyword evidence="4 7" id="KW-0812">Transmembrane</keyword>
<comment type="caution">
    <text evidence="10">The sequence shown here is derived from an EMBL/GenBank/DDBJ whole genome shotgun (WGS) entry which is preliminary data.</text>
</comment>
<evidence type="ECO:0000313" key="10">
    <source>
        <dbReference type="EMBL" id="GAA0746467.1"/>
    </source>
</evidence>
<comment type="subcellular location">
    <subcellularLocation>
        <location evidence="1">Cell membrane</location>
        <topology evidence="1">Multi-pass membrane protein</topology>
    </subcellularLocation>
</comment>
<feature type="transmembrane region" description="Helical" evidence="7">
    <location>
        <begin position="177"/>
        <end position="197"/>
    </location>
</feature>
<keyword evidence="5 7" id="KW-1133">Transmembrane helix</keyword>
<protein>
    <submittedName>
        <fullName evidence="10">Wzz/FepE/Etk N-terminal domain-containing protein</fullName>
    </submittedName>
</protein>
<evidence type="ECO:0000256" key="4">
    <source>
        <dbReference type="ARBA" id="ARBA00022692"/>
    </source>
</evidence>
<gene>
    <name evidence="10" type="ORF">GCM10008906_34100</name>
</gene>
<dbReference type="RefSeq" id="WP_343763614.1">
    <property type="nucleotide sequence ID" value="NZ_BAAACG010000019.1"/>
</dbReference>
<name>A0ABP3V1C4_9CLOT</name>
<dbReference type="InterPro" id="IPR032807">
    <property type="entry name" value="GNVR"/>
</dbReference>
<evidence type="ECO:0000256" key="5">
    <source>
        <dbReference type="ARBA" id="ARBA00022989"/>
    </source>
</evidence>
<keyword evidence="6 7" id="KW-0472">Membrane</keyword>
<feature type="domain" description="Polysaccharide chain length determinant N-terminal" evidence="8">
    <location>
        <begin position="6"/>
        <end position="97"/>
    </location>
</feature>
<accession>A0ABP3V1C4</accession>
<evidence type="ECO:0000256" key="7">
    <source>
        <dbReference type="SAM" id="Phobius"/>
    </source>
</evidence>
<dbReference type="Proteomes" id="UP001501510">
    <property type="component" value="Unassembled WGS sequence"/>
</dbReference>
<dbReference type="PANTHER" id="PTHR32309:SF13">
    <property type="entry name" value="FERRIC ENTEROBACTIN TRANSPORT PROTEIN FEPE"/>
    <property type="match status" value="1"/>
</dbReference>
<evidence type="ECO:0000313" key="11">
    <source>
        <dbReference type="Proteomes" id="UP001501510"/>
    </source>
</evidence>
<dbReference type="EMBL" id="BAAACG010000019">
    <property type="protein sequence ID" value="GAA0746467.1"/>
    <property type="molecule type" value="Genomic_DNA"/>
</dbReference>
<evidence type="ECO:0000259" key="8">
    <source>
        <dbReference type="Pfam" id="PF02706"/>
    </source>
</evidence>
<proteinExistence type="inferred from homology"/>
<dbReference type="Pfam" id="PF02706">
    <property type="entry name" value="Wzz"/>
    <property type="match status" value="1"/>
</dbReference>
<keyword evidence="3" id="KW-1003">Cell membrane</keyword>